<sequence length="339" mass="37138">MATRYARETRIGAGSYGEVYRGHERATGKLVAIKVIDLELSHDELITVQREIAVLSQVRNPCITAYYDSFLADAQLSIVMEYCGGGSCADLLDAGLLRAQHIPTILREVLNALVYLHGEHKLHRDIKAANVLLSTDGAVKLADFGVAGQLSATIKKDSAFVGTPYWMSPEVVKQSGYDAKADIWSLGILAYELAEGDPPYANLHPMKVLHLIPRNPPPVLPPKHDKQLCAFVQQCVQRDPKQRPTAAELLRHKLIRNAPPTSVLAPLAKQRKKRALDEPRGIQPVDAGAPDEAMWDFGTRTHRARPGAVRDGSDEAPRSPSLVSTWKSRMATVLGGAPR</sequence>
<evidence type="ECO:0000256" key="10">
    <source>
        <dbReference type="PROSITE-ProRule" id="PRU10141"/>
    </source>
</evidence>
<dbReference type="Proteomes" id="UP001216638">
    <property type="component" value="Chromosome 1"/>
</dbReference>
<dbReference type="InterPro" id="IPR017441">
    <property type="entry name" value="Protein_kinase_ATP_BS"/>
</dbReference>
<keyword evidence="6 13" id="KW-0418">Kinase</keyword>
<evidence type="ECO:0000313" key="14">
    <source>
        <dbReference type="Proteomes" id="UP001216638"/>
    </source>
</evidence>
<dbReference type="PROSITE" id="PS00107">
    <property type="entry name" value="PROTEIN_KINASE_ATP"/>
    <property type="match status" value="1"/>
</dbReference>
<evidence type="ECO:0000256" key="5">
    <source>
        <dbReference type="ARBA" id="ARBA00022741"/>
    </source>
</evidence>
<evidence type="ECO:0000256" key="3">
    <source>
        <dbReference type="ARBA" id="ARBA00022527"/>
    </source>
</evidence>
<evidence type="ECO:0000256" key="11">
    <source>
        <dbReference type="SAM" id="MobiDB-lite"/>
    </source>
</evidence>
<evidence type="ECO:0000313" key="13">
    <source>
        <dbReference type="EMBL" id="WFC94346.1"/>
    </source>
</evidence>
<dbReference type="SUPFAM" id="SSF56112">
    <property type="entry name" value="Protein kinase-like (PK-like)"/>
    <property type="match status" value="1"/>
</dbReference>
<feature type="domain" description="Protein kinase" evidence="12">
    <location>
        <begin position="5"/>
        <end position="255"/>
    </location>
</feature>
<evidence type="ECO:0000256" key="6">
    <source>
        <dbReference type="ARBA" id="ARBA00022777"/>
    </source>
</evidence>
<accession>A0AAF0DT80</accession>
<comment type="catalytic activity">
    <reaction evidence="8">
        <text>L-threonyl-[protein] + ATP = O-phospho-L-threonyl-[protein] + ADP + H(+)</text>
        <dbReference type="Rhea" id="RHEA:46608"/>
        <dbReference type="Rhea" id="RHEA-COMP:11060"/>
        <dbReference type="Rhea" id="RHEA-COMP:11605"/>
        <dbReference type="ChEBI" id="CHEBI:15378"/>
        <dbReference type="ChEBI" id="CHEBI:30013"/>
        <dbReference type="ChEBI" id="CHEBI:30616"/>
        <dbReference type="ChEBI" id="CHEBI:61977"/>
        <dbReference type="ChEBI" id="CHEBI:456216"/>
        <dbReference type="EC" id="2.7.11.1"/>
    </reaction>
</comment>
<dbReference type="InterPro" id="IPR011009">
    <property type="entry name" value="Kinase-like_dom_sf"/>
</dbReference>
<organism evidence="13 14">
    <name type="scientific">Malassezia brasiliensis</name>
    <dbReference type="NCBI Taxonomy" id="1821822"/>
    <lineage>
        <taxon>Eukaryota</taxon>
        <taxon>Fungi</taxon>
        <taxon>Dikarya</taxon>
        <taxon>Basidiomycota</taxon>
        <taxon>Ustilaginomycotina</taxon>
        <taxon>Malasseziomycetes</taxon>
        <taxon>Malasseziales</taxon>
        <taxon>Malasseziaceae</taxon>
        <taxon>Malassezia</taxon>
    </lineage>
</organism>
<dbReference type="Pfam" id="PF00069">
    <property type="entry name" value="Pkinase"/>
    <property type="match status" value="1"/>
</dbReference>
<name>A0AAF0DT80_9BASI</name>
<evidence type="ECO:0000256" key="1">
    <source>
        <dbReference type="ARBA" id="ARBA00008874"/>
    </source>
</evidence>
<dbReference type="EC" id="2.7.11.1" evidence="2"/>
<comment type="similarity">
    <text evidence="1">Belongs to the protein kinase superfamily. STE Ser/Thr protein kinase family. STE20 subfamily.</text>
</comment>
<keyword evidence="4 13" id="KW-0808">Transferase</keyword>
<dbReference type="PANTHER" id="PTHR48012">
    <property type="entry name" value="STERILE20-LIKE KINASE, ISOFORM B-RELATED"/>
    <property type="match status" value="1"/>
</dbReference>
<dbReference type="AlphaFoldDB" id="A0AAF0DT80"/>
<comment type="catalytic activity">
    <reaction evidence="9">
        <text>L-seryl-[protein] + ATP = O-phospho-L-seryl-[protein] + ADP + H(+)</text>
        <dbReference type="Rhea" id="RHEA:17989"/>
        <dbReference type="Rhea" id="RHEA-COMP:9863"/>
        <dbReference type="Rhea" id="RHEA-COMP:11604"/>
        <dbReference type="ChEBI" id="CHEBI:15378"/>
        <dbReference type="ChEBI" id="CHEBI:29999"/>
        <dbReference type="ChEBI" id="CHEBI:30616"/>
        <dbReference type="ChEBI" id="CHEBI:83421"/>
        <dbReference type="ChEBI" id="CHEBI:456216"/>
        <dbReference type="EC" id="2.7.11.1"/>
    </reaction>
</comment>
<evidence type="ECO:0000256" key="7">
    <source>
        <dbReference type="ARBA" id="ARBA00022840"/>
    </source>
</evidence>
<dbReference type="FunFam" id="1.10.510.10:FF:000421">
    <property type="entry name" value="Serine/threonine-protein kinase PAK 6"/>
    <property type="match status" value="1"/>
</dbReference>
<dbReference type="GO" id="GO:0004674">
    <property type="term" value="F:protein serine/threonine kinase activity"/>
    <property type="evidence" value="ECO:0007669"/>
    <property type="project" value="UniProtKB-KW"/>
</dbReference>
<dbReference type="Gene3D" id="1.10.510.10">
    <property type="entry name" value="Transferase(Phosphotransferase) domain 1"/>
    <property type="match status" value="1"/>
</dbReference>
<keyword evidence="7 10" id="KW-0067">ATP-binding</keyword>
<feature type="binding site" evidence="10">
    <location>
        <position position="34"/>
    </location>
    <ligand>
        <name>ATP</name>
        <dbReference type="ChEBI" id="CHEBI:30616"/>
    </ligand>
</feature>
<proteinExistence type="inferred from homology"/>
<dbReference type="InterPro" id="IPR050629">
    <property type="entry name" value="STE20/SPS1-PAK"/>
</dbReference>
<protein>
    <recommendedName>
        <fullName evidence="2">non-specific serine/threonine protein kinase</fullName>
        <ecNumber evidence="2">2.7.11.1</ecNumber>
    </recommendedName>
</protein>
<reference evidence="13" key="1">
    <citation type="submission" date="2023-03" db="EMBL/GenBank/DDBJ databases">
        <title>Mating type loci evolution in Malassezia.</title>
        <authorList>
            <person name="Coelho M.A."/>
        </authorList>
    </citation>
    <scope>NUCLEOTIDE SEQUENCE</scope>
    <source>
        <strain evidence="13">CBS 14135</strain>
    </source>
</reference>
<keyword evidence="14" id="KW-1185">Reference proteome</keyword>
<evidence type="ECO:0000259" key="12">
    <source>
        <dbReference type="PROSITE" id="PS50011"/>
    </source>
</evidence>
<dbReference type="InterPro" id="IPR000719">
    <property type="entry name" value="Prot_kinase_dom"/>
</dbReference>
<feature type="region of interest" description="Disordered" evidence="11">
    <location>
        <begin position="272"/>
        <end position="339"/>
    </location>
</feature>
<dbReference type="GO" id="GO:0005524">
    <property type="term" value="F:ATP binding"/>
    <property type="evidence" value="ECO:0007669"/>
    <property type="project" value="UniProtKB-UniRule"/>
</dbReference>
<dbReference type="GO" id="GO:0005737">
    <property type="term" value="C:cytoplasm"/>
    <property type="evidence" value="ECO:0007669"/>
    <property type="project" value="TreeGrafter"/>
</dbReference>
<dbReference type="PROSITE" id="PS50011">
    <property type="entry name" value="PROTEIN_KINASE_DOM"/>
    <property type="match status" value="1"/>
</dbReference>
<keyword evidence="3 13" id="KW-0723">Serine/threonine-protein kinase</keyword>
<evidence type="ECO:0000256" key="4">
    <source>
        <dbReference type="ARBA" id="ARBA00022679"/>
    </source>
</evidence>
<evidence type="ECO:0000256" key="8">
    <source>
        <dbReference type="ARBA" id="ARBA00047899"/>
    </source>
</evidence>
<evidence type="ECO:0000256" key="9">
    <source>
        <dbReference type="ARBA" id="ARBA00048679"/>
    </source>
</evidence>
<dbReference type="PANTHER" id="PTHR48012:SF10">
    <property type="entry name" value="FI20177P1"/>
    <property type="match status" value="1"/>
</dbReference>
<gene>
    <name evidence="13" type="ORF">MBRA1_000976</name>
</gene>
<dbReference type="EMBL" id="CP119951">
    <property type="protein sequence ID" value="WFC94346.1"/>
    <property type="molecule type" value="Genomic_DNA"/>
</dbReference>
<keyword evidence="5 10" id="KW-0547">Nucleotide-binding</keyword>
<dbReference type="SMART" id="SM00220">
    <property type="entry name" value="S_TKc"/>
    <property type="match status" value="1"/>
</dbReference>
<evidence type="ECO:0000256" key="2">
    <source>
        <dbReference type="ARBA" id="ARBA00012513"/>
    </source>
</evidence>